<evidence type="ECO:0000313" key="1">
    <source>
        <dbReference type="EMBL" id="QHU26773.1"/>
    </source>
</evidence>
<reference evidence="1" key="1">
    <citation type="journal article" date="2020" name="Nature">
        <title>Giant virus diversity and host interactions through global metagenomics.</title>
        <authorList>
            <person name="Schulz F."/>
            <person name="Roux S."/>
            <person name="Paez-Espino D."/>
            <person name="Jungbluth S."/>
            <person name="Walsh D.A."/>
            <person name="Denef V.J."/>
            <person name="McMahon K.D."/>
            <person name="Konstantinidis K.T."/>
            <person name="Eloe-Fadrosh E.A."/>
            <person name="Kyrpides N.C."/>
            <person name="Woyke T."/>
        </authorList>
    </citation>
    <scope>NUCLEOTIDE SEQUENCE</scope>
    <source>
        <strain evidence="1">GVMAG-M-3300027759-42</strain>
    </source>
</reference>
<dbReference type="EMBL" id="MN740444">
    <property type="protein sequence ID" value="QHU26773.1"/>
    <property type="molecule type" value="Genomic_DNA"/>
</dbReference>
<protein>
    <submittedName>
        <fullName evidence="1">Uncharacterized protein</fullName>
    </submittedName>
</protein>
<accession>A0A6C0L830</accession>
<organism evidence="1">
    <name type="scientific">viral metagenome</name>
    <dbReference type="NCBI Taxonomy" id="1070528"/>
    <lineage>
        <taxon>unclassified sequences</taxon>
        <taxon>metagenomes</taxon>
        <taxon>organismal metagenomes</taxon>
    </lineage>
</organism>
<sequence>MAEITNPQFDSKTCILMDGKNMVRCNKSSDVYKFIKTGKRYVIELPDTKKILNVLCTGTGILAADMRIKSEYIDGKKNPDEEEYTFSYQYEHFDSIHYSSFKYREKCIVYISVDDLF</sequence>
<proteinExistence type="predicted"/>
<dbReference type="AlphaFoldDB" id="A0A6C0L830"/>
<name>A0A6C0L830_9ZZZZ</name>